<name>A0A0P8WYI5_9CLOT</name>
<evidence type="ECO:0000313" key="2">
    <source>
        <dbReference type="EMBL" id="KPU43460.1"/>
    </source>
</evidence>
<keyword evidence="3" id="KW-1185">Reference proteome</keyword>
<dbReference type="EMBL" id="LKET01000039">
    <property type="protein sequence ID" value="KPU43460.1"/>
    <property type="molecule type" value="Genomic_DNA"/>
</dbReference>
<evidence type="ECO:0000313" key="3">
    <source>
        <dbReference type="Proteomes" id="UP000050326"/>
    </source>
</evidence>
<keyword evidence="1" id="KW-1133">Transmembrane helix</keyword>
<feature type="transmembrane region" description="Helical" evidence="1">
    <location>
        <begin position="21"/>
        <end position="38"/>
    </location>
</feature>
<comment type="caution">
    <text evidence="2">The sequence shown here is derived from an EMBL/GenBank/DDBJ whole genome shotgun (WGS) entry which is preliminary data.</text>
</comment>
<dbReference type="RefSeq" id="WP_054875901.1">
    <property type="nucleotide sequence ID" value="NZ_LKET01000039.1"/>
</dbReference>
<dbReference type="AlphaFoldDB" id="A0A0P8WYI5"/>
<keyword evidence="1" id="KW-0812">Transmembrane</keyword>
<gene>
    <name evidence="2" type="ORF">OXPF_29010</name>
</gene>
<keyword evidence="1" id="KW-0472">Membrane</keyword>
<proteinExistence type="predicted"/>
<evidence type="ECO:0000256" key="1">
    <source>
        <dbReference type="SAM" id="Phobius"/>
    </source>
</evidence>
<organism evidence="2 3">
    <name type="scientific">Oxobacter pfennigii</name>
    <dbReference type="NCBI Taxonomy" id="36849"/>
    <lineage>
        <taxon>Bacteria</taxon>
        <taxon>Bacillati</taxon>
        <taxon>Bacillota</taxon>
        <taxon>Clostridia</taxon>
        <taxon>Eubacteriales</taxon>
        <taxon>Clostridiaceae</taxon>
        <taxon>Oxobacter</taxon>
    </lineage>
</organism>
<reference evidence="2 3" key="1">
    <citation type="submission" date="2015-09" db="EMBL/GenBank/DDBJ databases">
        <title>Genome sequence of Oxobacter pfennigii DSM 3222.</title>
        <authorList>
            <person name="Poehlein A."/>
            <person name="Bengelsdorf F.R."/>
            <person name="Schiel-Bengelsdorf B."/>
            <person name="Duerre P."/>
            <person name="Daniel R."/>
        </authorList>
    </citation>
    <scope>NUCLEOTIDE SEQUENCE [LARGE SCALE GENOMIC DNA]</scope>
    <source>
        <strain evidence="2 3">DSM 3222</strain>
    </source>
</reference>
<protein>
    <submittedName>
        <fullName evidence="2">Uncharacterized protein</fullName>
    </submittedName>
</protein>
<accession>A0A0P8WYI5</accession>
<sequence length="156" mass="17649">MIILPEIPIILEFDNKLIKTPAMWSLALALNCTLGYYIKKHNKKMLRAIYDDQSAIMPKNDAALLLQVSTEQETIIITGKAVKEGAKITIMTQVSFDVYYFVVLQSNLLQSLPVVTDESLHHDLKLLKKLINPSTETQKLFHNKVLKIGGSMDDTY</sequence>
<dbReference type="STRING" id="36849.OXPF_29010"/>
<dbReference type="Proteomes" id="UP000050326">
    <property type="component" value="Unassembled WGS sequence"/>
</dbReference>